<sequence>MTKEFFKSLFDAHFDALRNYLYYRSGDKELATDLAQECFLKLWEKQPIGDSVTLKRLLFKIGNDLFISQYRHAKIERDFIFKQSNAGELSQSPEEEFNYSELEKRYNLALKEMPENYRVVFLMSRSEALKNREIAERLGLSIKAVEKRMSKALHYLKQVLGYDEL</sequence>
<dbReference type="GO" id="GO:0003677">
    <property type="term" value="F:DNA binding"/>
    <property type="evidence" value="ECO:0007669"/>
    <property type="project" value="InterPro"/>
</dbReference>
<dbReference type="InterPro" id="IPR013249">
    <property type="entry name" value="RNA_pol_sigma70_r4_t2"/>
</dbReference>
<evidence type="ECO:0000313" key="7">
    <source>
        <dbReference type="EMBL" id="SFF03366.1"/>
    </source>
</evidence>
<dbReference type="Gene3D" id="1.10.10.10">
    <property type="entry name" value="Winged helix-like DNA-binding domain superfamily/Winged helix DNA-binding domain"/>
    <property type="match status" value="1"/>
</dbReference>
<evidence type="ECO:0000256" key="4">
    <source>
        <dbReference type="ARBA" id="ARBA00023163"/>
    </source>
</evidence>
<dbReference type="SUPFAM" id="SSF88946">
    <property type="entry name" value="Sigma2 domain of RNA polymerase sigma factors"/>
    <property type="match status" value="1"/>
</dbReference>
<dbReference type="GO" id="GO:0006352">
    <property type="term" value="P:DNA-templated transcription initiation"/>
    <property type="evidence" value="ECO:0007669"/>
    <property type="project" value="InterPro"/>
</dbReference>
<reference evidence="7 8" key="1">
    <citation type="submission" date="2016-10" db="EMBL/GenBank/DDBJ databases">
        <authorList>
            <person name="de Groot N.N."/>
        </authorList>
    </citation>
    <scope>NUCLEOTIDE SEQUENCE [LARGE SCALE GENOMIC DNA]</scope>
    <source>
        <strain evidence="7 8">DSM 19012</strain>
    </source>
</reference>
<dbReference type="eggNOG" id="COG1595">
    <property type="taxonomic scope" value="Bacteria"/>
</dbReference>
<dbReference type="InterPro" id="IPR014284">
    <property type="entry name" value="RNA_pol_sigma-70_dom"/>
</dbReference>
<comment type="similarity">
    <text evidence="1">Belongs to the sigma-70 factor family. ECF subfamily.</text>
</comment>
<accession>A0A1I2FFS1</accession>
<dbReference type="SUPFAM" id="SSF88659">
    <property type="entry name" value="Sigma3 and sigma4 domains of RNA polymerase sigma factors"/>
    <property type="match status" value="1"/>
</dbReference>
<keyword evidence="2" id="KW-0805">Transcription regulation</keyword>
<keyword evidence="4" id="KW-0804">Transcription</keyword>
<dbReference type="GO" id="GO:0016987">
    <property type="term" value="F:sigma factor activity"/>
    <property type="evidence" value="ECO:0007669"/>
    <property type="project" value="UniProtKB-KW"/>
</dbReference>
<evidence type="ECO:0000256" key="1">
    <source>
        <dbReference type="ARBA" id="ARBA00010641"/>
    </source>
</evidence>
<dbReference type="InterPro" id="IPR007627">
    <property type="entry name" value="RNA_pol_sigma70_r2"/>
</dbReference>
<dbReference type="InterPro" id="IPR013324">
    <property type="entry name" value="RNA_pol_sigma_r3/r4-like"/>
</dbReference>
<dbReference type="InterPro" id="IPR013325">
    <property type="entry name" value="RNA_pol_sigma_r2"/>
</dbReference>
<dbReference type="PANTHER" id="PTHR43133">
    <property type="entry name" value="RNA POLYMERASE ECF-TYPE SIGMA FACTO"/>
    <property type="match status" value="1"/>
</dbReference>
<dbReference type="Gene3D" id="1.10.1740.10">
    <property type="match status" value="1"/>
</dbReference>
<dbReference type="EMBL" id="FONA01000028">
    <property type="protein sequence ID" value="SFF03366.1"/>
    <property type="molecule type" value="Genomic_DNA"/>
</dbReference>
<dbReference type="NCBIfam" id="TIGR02937">
    <property type="entry name" value="sigma70-ECF"/>
    <property type="match status" value="1"/>
</dbReference>
<keyword evidence="8" id="KW-1185">Reference proteome</keyword>
<dbReference type="RefSeq" id="WP_010528618.1">
    <property type="nucleotide sequence ID" value="NZ_AFSL01000089.1"/>
</dbReference>
<dbReference type="STRING" id="385682.SAMN05444380_12817"/>
<keyword evidence="3" id="KW-0731">Sigma factor</keyword>
<feature type="domain" description="RNA polymerase sigma-70 region 2" evidence="5">
    <location>
        <begin position="9"/>
        <end position="73"/>
    </location>
</feature>
<dbReference type="InterPro" id="IPR036388">
    <property type="entry name" value="WH-like_DNA-bd_sf"/>
</dbReference>
<dbReference type="OrthoDB" id="659855at2"/>
<dbReference type="FunCoup" id="A0A1I2FFS1">
    <property type="interactions" value="83"/>
</dbReference>
<dbReference type="AlphaFoldDB" id="A0A1I2FFS1"/>
<name>A0A1I2FFS1_9BACT</name>
<dbReference type="Proteomes" id="UP000181976">
    <property type="component" value="Unassembled WGS sequence"/>
</dbReference>
<evidence type="ECO:0000256" key="2">
    <source>
        <dbReference type="ARBA" id="ARBA00023015"/>
    </source>
</evidence>
<organism evidence="7 8">
    <name type="scientific">Thermophagus xiamenensis</name>
    <dbReference type="NCBI Taxonomy" id="385682"/>
    <lineage>
        <taxon>Bacteria</taxon>
        <taxon>Pseudomonadati</taxon>
        <taxon>Bacteroidota</taxon>
        <taxon>Bacteroidia</taxon>
        <taxon>Marinilabiliales</taxon>
        <taxon>Marinilabiliaceae</taxon>
        <taxon>Thermophagus</taxon>
    </lineage>
</organism>
<gene>
    <name evidence="7" type="ORF">SAMN05444380_12817</name>
</gene>
<dbReference type="Pfam" id="PF08281">
    <property type="entry name" value="Sigma70_r4_2"/>
    <property type="match status" value="1"/>
</dbReference>
<dbReference type="PANTHER" id="PTHR43133:SF46">
    <property type="entry name" value="RNA POLYMERASE SIGMA-70 FACTOR ECF SUBFAMILY"/>
    <property type="match status" value="1"/>
</dbReference>
<protein>
    <submittedName>
        <fullName evidence="7">RNA polymerase sigma-70 factor, ECF subfamily</fullName>
    </submittedName>
</protein>
<evidence type="ECO:0000259" key="6">
    <source>
        <dbReference type="Pfam" id="PF08281"/>
    </source>
</evidence>
<evidence type="ECO:0000256" key="3">
    <source>
        <dbReference type="ARBA" id="ARBA00023082"/>
    </source>
</evidence>
<evidence type="ECO:0000259" key="5">
    <source>
        <dbReference type="Pfam" id="PF04542"/>
    </source>
</evidence>
<evidence type="ECO:0000313" key="8">
    <source>
        <dbReference type="Proteomes" id="UP000181976"/>
    </source>
</evidence>
<dbReference type="InParanoid" id="A0A1I2FFS1"/>
<dbReference type="InterPro" id="IPR039425">
    <property type="entry name" value="RNA_pol_sigma-70-like"/>
</dbReference>
<dbReference type="Pfam" id="PF04542">
    <property type="entry name" value="Sigma70_r2"/>
    <property type="match status" value="1"/>
</dbReference>
<proteinExistence type="inferred from homology"/>
<feature type="domain" description="RNA polymerase sigma factor 70 region 4 type 2" evidence="6">
    <location>
        <begin position="108"/>
        <end position="153"/>
    </location>
</feature>